<evidence type="ECO:0000313" key="2">
    <source>
        <dbReference type="EMBL" id="MDG0816500.1"/>
    </source>
</evidence>
<sequence length="423" mass="47772">MKLFLSVLIYLILGSPWALAEDLHWDRVFGDLNGIDASTITPITDERFLLIDNIFGPSTMVYKVAENSRSQRLIDEAVLQMFTSSYKNSLCSLGGSTAELVKISFGVSADISKQISENCRQENPRLGNLERPHKASKTWHIAVSENPTPFQSWTGTFNNSIIFVDGKTSREEFYARIFHELYISYDSFLFLGGNNTADIFDFFKIKSSSKESYSTAIDALGYPLLRMTFASIRGVQFEAQVVSEIFGLQATMKLESYPLITLLQQNEYAKAALLVSDSLLPLQSFILPFNYLIEKYDERMSLFSSLYLNEQEAHQLVKRMETSGASFNVSSRRYSLLELLSKPALGPHGQFFTSGPRPRIGGGWAKEQQSSILINDRNLPAQWNLDQAPLMQPKPNIKIPKNDIKEATLNNLKPSFERTEVHP</sequence>
<keyword evidence="3" id="KW-1185">Reference proteome</keyword>
<feature type="signal peptide" evidence="1">
    <location>
        <begin position="1"/>
        <end position="20"/>
    </location>
</feature>
<gene>
    <name evidence="2" type="ORF">NWE73_09005</name>
</gene>
<keyword evidence="1" id="KW-0732">Signal</keyword>
<evidence type="ECO:0000256" key="1">
    <source>
        <dbReference type="SAM" id="SignalP"/>
    </source>
</evidence>
<protein>
    <submittedName>
        <fullName evidence="2">Uncharacterized protein</fullName>
    </submittedName>
</protein>
<feature type="chain" id="PRO_5045923087" evidence="1">
    <location>
        <begin position="21"/>
        <end position="423"/>
    </location>
</feature>
<reference evidence="2" key="1">
    <citation type="submission" date="2022-08" db="EMBL/GenBank/DDBJ databases">
        <title>Novel Bdellovibrio Species Isolated from Svalbard: Designation Bdellovibrio svalbardensis.</title>
        <authorList>
            <person name="Mitchell R.J."/>
            <person name="Choi S.Y."/>
        </authorList>
    </citation>
    <scope>NUCLEOTIDE SEQUENCE</scope>
    <source>
        <strain evidence="2">PAP01</strain>
    </source>
</reference>
<comment type="caution">
    <text evidence="2">The sequence shown here is derived from an EMBL/GenBank/DDBJ whole genome shotgun (WGS) entry which is preliminary data.</text>
</comment>
<dbReference type="Proteomes" id="UP001152321">
    <property type="component" value="Unassembled WGS sequence"/>
</dbReference>
<organism evidence="2 3">
    <name type="scientific">Bdellovibrio svalbardensis</name>
    <dbReference type="NCBI Taxonomy" id="2972972"/>
    <lineage>
        <taxon>Bacteria</taxon>
        <taxon>Pseudomonadati</taxon>
        <taxon>Bdellovibrionota</taxon>
        <taxon>Bdellovibrionia</taxon>
        <taxon>Bdellovibrionales</taxon>
        <taxon>Pseudobdellovibrionaceae</taxon>
        <taxon>Bdellovibrio</taxon>
    </lineage>
</organism>
<name>A0ABT6DJV7_9BACT</name>
<proteinExistence type="predicted"/>
<dbReference type="RefSeq" id="WP_277577979.1">
    <property type="nucleotide sequence ID" value="NZ_JANRMI010000002.1"/>
</dbReference>
<evidence type="ECO:0000313" key="3">
    <source>
        <dbReference type="Proteomes" id="UP001152321"/>
    </source>
</evidence>
<accession>A0ABT6DJV7</accession>
<dbReference type="EMBL" id="JANRMI010000002">
    <property type="protein sequence ID" value="MDG0816500.1"/>
    <property type="molecule type" value="Genomic_DNA"/>
</dbReference>